<dbReference type="Gene3D" id="1.10.510.10">
    <property type="entry name" value="Transferase(Phosphotransferase) domain 1"/>
    <property type="match status" value="1"/>
</dbReference>
<evidence type="ECO:0000313" key="12">
    <source>
        <dbReference type="Proteomes" id="UP000076874"/>
    </source>
</evidence>
<feature type="region of interest" description="Disordered" evidence="9">
    <location>
        <begin position="1"/>
        <end position="23"/>
    </location>
</feature>
<comment type="caution">
    <text evidence="11">The sequence shown here is derived from an EMBL/GenBank/DDBJ whole genome shotgun (WGS) entry which is preliminary data.</text>
</comment>
<dbReference type="PANTHER" id="PTHR47634:SF9">
    <property type="entry name" value="PROTEIN KINASE DOMAIN-CONTAINING PROTEIN-RELATED"/>
    <property type="match status" value="1"/>
</dbReference>
<accession>A0A167XW22</accession>
<dbReference type="InterPro" id="IPR051334">
    <property type="entry name" value="SRPK"/>
</dbReference>
<dbReference type="PROSITE" id="PS50011">
    <property type="entry name" value="PROTEIN_KINASE_DOM"/>
    <property type="match status" value="1"/>
</dbReference>
<evidence type="ECO:0000256" key="3">
    <source>
        <dbReference type="ARBA" id="ARBA00022679"/>
    </source>
</evidence>
<comment type="catalytic activity">
    <reaction evidence="8">
        <text>L-seryl-[protein] + ATP = O-phospho-L-seryl-[protein] + ADP + H(+)</text>
        <dbReference type="Rhea" id="RHEA:17989"/>
        <dbReference type="Rhea" id="RHEA-COMP:9863"/>
        <dbReference type="Rhea" id="RHEA-COMP:11604"/>
        <dbReference type="ChEBI" id="CHEBI:15378"/>
        <dbReference type="ChEBI" id="CHEBI:29999"/>
        <dbReference type="ChEBI" id="CHEBI:30616"/>
        <dbReference type="ChEBI" id="CHEBI:83421"/>
        <dbReference type="ChEBI" id="CHEBI:456216"/>
        <dbReference type="EC" id="2.7.11.1"/>
    </reaction>
</comment>
<evidence type="ECO:0000256" key="5">
    <source>
        <dbReference type="ARBA" id="ARBA00022777"/>
    </source>
</evidence>
<name>A0A167XW22_9HYPO</name>
<dbReference type="OrthoDB" id="4866881at2759"/>
<dbReference type="GO" id="GO:0004674">
    <property type="term" value="F:protein serine/threonine kinase activity"/>
    <property type="evidence" value="ECO:0007669"/>
    <property type="project" value="UniProtKB-KW"/>
</dbReference>
<evidence type="ECO:0000256" key="1">
    <source>
        <dbReference type="ARBA" id="ARBA00012513"/>
    </source>
</evidence>
<dbReference type="STRING" id="1081102.A0A167XW22"/>
<reference evidence="11 12" key="1">
    <citation type="journal article" date="2016" name="Genome Biol. Evol.">
        <title>Divergent and convergent evolution of fungal pathogenicity.</title>
        <authorList>
            <person name="Shang Y."/>
            <person name="Xiao G."/>
            <person name="Zheng P."/>
            <person name="Cen K."/>
            <person name="Zhan S."/>
            <person name="Wang C."/>
        </authorList>
    </citation>
    <scope>NUCLEOTIDE SEQUENCE [LARGE SCALE GENOMIC DNA]</scope>
    <source>
        <strain evidence="11 12">RCEF 264</strain>
    </source>
</reference>
<dbReference type="EC" id="2.7.11.1" evidence="1"/>
<organism evidence="11 12">
    <name type="scientific">Niveomyces insectorum RCEF 264</name>
    <dbReference type="NCBI Taxonomy" id="1081102"/>
    <lineage>
        <taxon>Eukaryota</taxon>
        <taxon>Fungi</taxon>
        <taxon>Dikarya</taxon>
        <taxon>Ascomycota</taxon>
        <taxon>Pezizomycotina</taxon>
        <taxon>Sordariomycetes</taxon>
        <taxon>Hypocreomycetidae</taxon>
        <taxon>Hypocreales</taxon>
        <taxon>Cordycipitaceae</taxon>
        <taxon>Niveomyces</taxon>
    </lineage>
</organism>
<sequence>MTMTTMAGKAAGQTRIPPRQFPTTGFQRIDASEQVEEERLPTYRRDNYYPVRIGDVLRGRYQVVAKLGYGVTSTVWLCRDLTYVPLLLLLPSIDRGSADARLRKRRRQDKTFWALKIYVRNLVHNQELAVFQYLAGLRADHPGRAGPEPGSRGGNLLIALQDGGGDMLASIEEDEMNEPSARKQTDDTVVYCSRYMLSGAGALTICDFGQARIGREGQQQQQQQQHTGPAMPVVYRAPEVILGMPWGPPVDMWSVALMAWDMLEPKGLFERYDEASQERNDAHHLAAMTALLGAPPPGFLGRSAETKKYWDAAGNWTGPVPLPASRTLASLVTQLAGEDKEKFVSFMEYLLGWDPDERLNAGQALTHYWLDEGGGGGGGGGARYNIGRESFKSRADTEVIYSIS</sequence>
<dbReference type="Gene3D" id="3.30.200.20">
    <property type="entry name" value="Phosphorylase Kinase, domain 1"/>
    <property type="match status" value="1"/>
</dbReference>
<proteinExistence type="predicted"/>
<dbReference type="InterPro" id="IPR011009">
    <property type="entry name" value="Kinase-like_dom_sf"/>
</dbReference>
<dbReference type="GO" id="GO:0050684">
    <property type="term" value="P:regulation of mRNA processing"/>
    <property type="evidence" value="ECO:0007669"/>
    <property type="project" value="TreeGrafter"/>
</dbReference>
<evidence type="ECO:0000256" key="4">
    <source>
        <dbReference type="ARBA" id="ARBA00022741"/>
    </source>
</evidence>
<evidence type="ECO:0000256" key="6">
    <source>
        <dbReference type="ARBA" id="ARBA00022840"/>
    </source>
</evidence>
<dbReference type="AlphaFoldDB" id="A0A167XW22"/>
<dbReference type="Proteomes" id="UP000076874">
    <property type="component" value="Unassembled WGS sequence"/>
</dbReference>
<evidence type="ECO:0000256" key="7">
    <source>
        <dbReference type="ARBA" id="ARBA00047899"/>
    </source>
</evidence>
<dbReference type="InterPro" id="IPR000719">
    <property type="entry name" value="Prot_kinase_dom"/>
</dbReference>
<keyword evidence="6" id="KW-0067">ATP-binding</keyword>
<keyword evidence="2" id="KW-0723">Serine/threonine-protein kinase</keyword>
<keyword evidence="4" id="KW-0547">Nucleotide-binding</keyword>
<keyword evidence="3" id="KW-0808">Transferase</keyword>
<evidence type="ECO:0000313" key="11">
    <source>
        <dbReference type="EMBL" id="OAA65476.1"/>
    </source>
</evidence>
<dbReference type="GO" id="GO:0005524">
    <property type="term" value="F:ATP binding"/>
    <property type="evidence" value="ECO:0007669"/>
    <property type="project" value="UniProtKB-KW"/>
</dbReference>
<dbReference type="SUPFAM" id="SSF56112">
    <property type="entry name" value="Protein kinase-like (PK-like)"/>
    <property type="match status" value="1"/>
</dbReference>
<dbReference type="PANTHER" id="PTHR47634">
    <property type="entry name" value="PROTEIN KINASE DOMAIN-CONTAINING PROTEIN-RELATED"/>
    <property type="match status" value="1"/>
</dbReference>
<dbReference type="Pfam" id="PF00069">
    <property type="entry name" value="Pkinase"/>
    <property type="match status" value="1"/>
</dbReference>
<dbReference type="SMART" id="SM00220">
    <property type="entry name" value="S_TKc"/>
    <property type="match status" value="1"/>
</dbReference>
<keyword evidence="12" id="KW-1185">Reference proteome</keyword>
<dbReference type="EMBL" id="AZHD01000003">
    <property type="protein sequence ID" value="OAA65476.1"/>
    <property type="molecule type" value="Genomic_DNA"/>
</dbReference>
<dbReference type="GO" id="GO:0000245">
    <property type="term" value="P:spliceosomal complex assembly"/>
    <property type="evidence" value="ECO:0007669"/>
    <property type="project" value="TreeGrafter"/>
</dbReference>
<evidence type="ECO:0000256" key="2">
    <source>
        <dbReference type="ARBA" id="ARBA00022527"/>
    </source>
</evidence>
<keyword evidence="5 11" id="KW-0418">Kinase</keyword>
<protein>
    <recommendedName>
        <fullName evidence="1">non-specific serine/threonine protein kinase</fullName>
        <ecNumber evidence="1">2.7.11.1</ecNumber>
    </recommendedName>
</protein>
<feature type="domain" description="Protein kinase" evidence="10">
    <location>
        <begin position="61"/>
        <end position="370"/>
    </location>
</feature>
<gene>
    <name evidence="11" type="ORF">SPI_02263</name>
</gene>
<evidence type="ECO:0000256" key="8">
    <source>
        <dbReference type="ARBA" id="ARBA00048679"/>
    </source>
</evidence>
<evidence type="ECO:0000256" key="9">
    <source>
        <dbReference type="SAM" id="MobiDB-lite"/>
    </source>
</evidence>
<evidence type="ECO:0000259" key="10">
    <source>
        <dbReference type="PROSITE" id="PS50011"/>
    </source>
</evidence>
<comment type="catalytic activity">
    <reaction evidence="7">
        <text>L-threonyl-[protein] + ATP = O-phospho-L-threonyl-[protein] + ADP + H(+)</text>
        <dbReference type="Rhea" id="RHEA:46608"/>
        <dbReference type="Rhea" id="RHEA-COMP:11060"/>
        <dbReference type="Rhea" id="RHEA-COMP:11605"/>
        <dbReference type="ChEBI" id="CHEBI:15378"/>
        <dbReference type="ChEBI" id="CHEBI:30013"/>
        <dbReference type="ChEBI" id="CHEBI:30616"/>
        <dbReference type="ChEBI" id="CHEBI:61977"/>
        <dbReference type="ChEBI" id="CHEBI:456216"/>
        <dbReference type="EC" id="2.7.11.1"/>
    </reaction>
</comment>